<sequence length="649" mass="72493">MAHFHLTFDKQHGKAFDNSYFRCPETLSKKMIEGVRGAGQLNTFRGDSVIVFDEISMLHNTVIEAVDKTLRFIRAQDEMFGGCCTIFGGDCLQLRGPEPAKHGEFAELTVRPVWESLLWRDMNLQVYYLSRFHRGIRGGSTTRRPGRRGKRKPLFNGSGVDEDYLNLLAEMRSWRPDSNWNLSNRSQKLVHHLVDKEGPHESSWCAVTLFRDNCRAINDDHLMNTPGEMITFHADVFDDTTGDEDLHRLTIKKSIGLKVGCRVICNTNVEPYILNGDMGRVSGFVGLTRGQSEVWIKLKQNELWHNVGVRVSLDRNGEEVDVYPVTQEVFSSEGELLYALRNVPLELGAAITCHKLQGCTLDYAVIDLSPYGGPSAPKAAHAEIERLLHQQWLHGALYTMLSRVGSSSRIFTKFVGDVVFHKKVVFSTSALAFEALCKQSNVLARPALSNMPSYHRPVVQSDADEDMSATVDSGLDGGLDGLDSANIHHAITPEELSNILKEREDRLIESLGGMVTNILVNLSRTGLLGSTATRSIPQTGSNSADIMTCHNESFFRMSQTNLLSFHELMMKDPIDSIPSIDRMKARAMADDIRSSDGAETVEHDRGPQDCEARNTASGSDDGQLPDDTRDQRIDELNLHEEPDSIEFLL</sequence>
<dbReference type="AlphaFoldDB" id="C5M171"/>
<evidence type="ECO:0000256" key="2">
    <source>
        <dbReference type="SAM" id="MobiDB-lite"/>
    </source>
</evidence>
<dbReference type="Pfam" id="PF05970">
    <property type="entry name" value="PIF1"/>
    <property type="match status" value="1"/>
</dbReference>
<feature type="compositionally biased region" description="Basic and acidic residues" evidence="2">
    <location>
        <begin position="587"/>
        <end position="612"/>
    </location>
</feature>
<dbReference type="GO" id="GO:0006310">
    <property type="term" value="P:DNA recombination"/>
    <property type="evidence" value="ECO:0007669"/>
    <property type="project" value="UniProtKB-KW"/>
</dbReference>
<feature type="domain" description="DNA helicase Pif1-like DEAD-box helicase" evidence="3">
    <location>
        <begin position="38"/>
        <end position="123"/>
    </location>
</feature>
<dbReference type="GO" id="GO:0005524">
    <property type="term" value="F:ATP binding"/>
    <property type="evidence" value="ECO:0007669"/>
    <property type="project" value="UniProtKB-KW"/>
</dbReference>
<proteinExistence type="inferred from homology"/>
<comment type="similarity">
    <text evidence="1">Belongs to the helicase family.</text>
</comment>
<dbReference type="GO" id="GO:0016887">
    <property type="term" value="F:ATP hydrolysis activity"/>
    <property type="evidence" value="ECO:0007669"/>
    <property type="project" value="RHEA"/>
</dbReference>
<feature type="region of interest" description="Disordered" evidence="2">
    <location>
        <begin position="587"/>
        <end position="649"/>
    </location>
</feature>
<organism evidence="5">
    <name type="scientific">Perkinsus marinus (strain ATCC 50983 / TXsc)</name>
    <dbReference type="NCBI Taxonomy" id="423536"/>
    <lineage>
        <taxon>Eukaryota</taxon>
        <taxon>Sar</taxon>
        <taxon>Alveolata</taxon>
        <taxon>Perkinsozoa</taxon>
        <taxon>Perkinsea</taxon>
        <taxon>Perkinsida</taxon>
        <taxon>Perkinsidae</taxon>
        <taxon>Perkinsus</taxon>
    </lineage>
</organism>
<keyword evidence="1" id="KW-0378">Hydrolase</keyword>
<dbReference type="Proteomes" id="UP000007800">
    <property type="component" value="Unassembled WGS sequence"/>
</dbReference>
<dbReference type="OMA" id="CRVICNT"/>
<evidence type="ECO:0000313" key="5">
    <source>
        <dbReference type="Proteomes" id="UP000007800"/>
    </source>
</evidence>
<dbReference type="OrthoDB" id="416437at2759"/>
<dbReference type="GO" id="GO:0006281">
    <property type="term" value="P:DNA repair"/>
    <property type="evidence" value="ECO:0007669"/>
    <property type="project" value="UniProtKB-KW"/>
</dbReference>
<comment type="catalytic activity">
    <reaction evidence="1">
        <text>ATP + H2O = ADP + phosphate + H(+)</text>
        <dbReference type="Rhea" id="RHEA:13065"/>
        <dbReference type="ChEBI" id="CHEBI:15377"/>
        <dbReference type="ChEBI" id="CHEBI:15378"/>
        <dbReference type="ChEBI" id="CHEBI:30616"/>
        <dbReference type="ChEBI" id="CHEBI:43474"/>
        <dbReference type="ChEBI" id="CHEBI:456216"/>
        <dbReference type="EC" id="5.6.2.3"/>
    </reaction>
</comment>
<accession>C5M171</accession>
<keyword evidence="1" id="KW-0547">Nucleotide-binding</keyword>
<dbReference type="GeneID" id="9054526"/>
<evidence type="ECO:0000259" key="3">
    <source>
        <dbReference type="Pfam" id="PF05970"/>
    </source>
</evidence>
<dbReference type="InterPro" id="IPR051055">
    <property type="entry name" value="PIF1_helicase"/>
</dbReference>
<protein>
    <recommendedName>
        <fullName evidence="1">ATP-dependent DNA helicase</fullName>
        <ecNumber evidence="1">5.6.2.3</ecNumber>
    </recommendedName>
</protein>
<evidence type="ECO:0000313" key="4">
    <source>
        <dbReference type="EMBL" id="EEQ97301.1"/>
    </source>
</evidence>
<keyword evidence="1" id="KW-0227">DNA damage</keyword>
<keyword evidence="1" id="KW-0347">Helicase</keyword>
<dbReference type="EC" id="5.6.2.3" evidence="1"/>
<dbReference type="SUPFAM" id="SSF52540">
    <property type="entry name" value="P-loop containing nucleoside triphosphate hydrolases"/>
    <property type="match status" value="1"/>
</dbReference>
<keyword evidence="1" id="KW-0233">DNA recombination</keyword>
<keyword evidence="5" id="KW-1185">Reference proteome</keyword>
<reference evidence="4 5" key="1">
    <citation type="submission" date="2008-07" db="EMBL/GenBank/DDBJ databases">
        <authorList>
            <person name="El-Sayed N."/>
            <person name="Caler E."/>
            <person name="Inman J."/>
            <person name="Amedeo P."/>
            <person name="Hass B."/>
            <person name="Wortman J."/>
        </authorList>
    </citation>
    <scope>NUCLEOTIDE SEQUENCE [LARGE SCALE GENOMIC DNA]</scope>
    <source>
        <strain evidence="5">ATCC 50983 / TXsc</strain>
    </source>
</reference>
<keyword evidence="1" id="KW-0067">ATP-binding</keyword>
<dbReference type="RefSeq" id="XP_002764584.1">
    <property type="nucleotide sequence ID" value="XM_002764538.1"/>
</dbReference>
<name>C5M171_PERM5</name>
<dbReference type="InParanoid" id="C5M171"/>
<evidence type="ECO:0000256" key="1">
    <source>
        <dbReference type="RuleBase" id="RU363044"/>
    </source>
</evidence>
<dbReference type="GO" id="GO:0000723">
    <property type="term" value="P:telomere maintenance"/>
    <property type="evidence" value="ECO:0007669"/>
    <property type="project" value="InterPro"/>
</dbReference>
<gene>
    <name evidence="4" type="ORF">Pmar_PMAR024745</name>
</gene>
<keyword evidence="1" id="KW-0234">DNA repair</keyword>
<dbReference type="InterPro" id="IPR027417">
    <property type="entry name" value="P-loop_NTPase"/>
</dbReference>
<dbReference type="GO" id="GO:0043139">
    <property type="term" value="F:5'-3' DNA helicase activity"/>
    <property type="evidence" value="ECO:0007669"/>
    <property type="project" value="UniProtKB-EC"/>
</dbReference>
<dbReference type="InterPro" id="IPR010285">
    <property type="entry name" value="DNA_helicase_pif1-like_DEAD"/>
</dbReference>
<dbReference type="PANTHER" id="PTHR47642:SF6">
    <property type="entry name" value="ATP-DEPENDENT DNA HELICASE"/>
    <property type="match status" value="1"/>
</dbReference>
<comment type="cofactor">
    <cofactor evidence="1">
        <name>Mg(2+)</name>
        <dbReference type="ChEBI" id="CHEBI:18420"/>
    </cofactor>
</comment>
<dbReference type="PANTHER" id="PTHR47642">
    <property type="entry name" value="ATP-DEPENDENT DNA HELICASE"/>
    <property type="match status" value="1"/>
</dbReference>
<feature type="compositionally biased region" description="Basic and acidic residues" evidence="2">
    <location>
        <begin position="626"/>
        <end position="642"/>
    </location>
</feature>
<dbReference type="EMBL" id="GG687290">
    <property type="protein sequence ID" value="EEQ97301.1"/>
    <property type="molecule type" value="Genomic_DNA"/>
</dbReference>